<dbReference type="InterPro" id="IPR028259">
    <property type="entry name" value="AP2-like_int_N"/>
</dbReference>
<evidence type="ECO:0000313" key="8">
    <source>
        <dbReference type="EMBL" id="GFO52260.1"/>
    </source>
</evidence>
<dbReference type="Pfam" id="PF14659">
    <property type="entry name" value="Phage_int_SAM_3"/>
    <property type="match status" value="1"/>
</dbReference>
<dbReference type="Proteomes" id="UP000504756">
    <property type="component" value="Unassembled WGS sequence"/>
</dbReference>
<dbReference type="GO" id="GO:0006310">
    <property type="term" value="P:DNA recombination"/>
    <property type="evidence" value="ECO:0007669"/>
    <property type="project" value="UniProtKB-KW"/>
</dbReference>
<dbReference type="PROSITE" id="PS51898">
    <property type="entry name" value="TYR_RECOMBINASE"/>
    <property type="match status" value="1"/>
</dbReference>
<dbReference type="InterPro" id="IPR013762">
    <property type="entry name" value="Integrase-like_cat_sf"/>
</dbReference>
<feature type="domain" description="Core-binding (CB)" evidence="7">
    <location>
        <begin position="61"/>
        <end position="142"/>
    </location>
</feature>
<gene>
    <name evidence="8" type="primary">pi201</name>
    <name evidence="8" type="ORF">ikelab_15350</name>
</gene>
<dbReference type="InterPro" id="IPR044068">
    <property type="entry name" value="CB"/>
</dbReference>
<dbReference type="PROSITE" id="PS51900">
    <property type="entry name" value="CB"/>
    <property type="match status" value="1"/>
</dbReference>
<feature type="domain" description="Tyr recombinase" evidence="6">
    <location>
        <begin position="166"/>
        <end position="371"/>
    </location>
</feature>
<evidence type="ECO:0000256" key="1">
    <source>
        <dbReference type="ARBA" id="ARBA00008857"/>
    </source>
</evidence>
<sequence>MARYVKRGKSWQYELSYKDQEDGKFKKLRKSGFKTKSEAIAEAAEIESNLAKGFKLKPIKMSFPEYFEHFINTYKKGSIRENTLKGYMSNLKRVQELFDSTLVKDITRTDYQKLINIFSKDHAKDTVSNLNTQIRHSLQPLIDEGALQSDFTKNVVIKGKNIEKQTNDKFINLSQFKKLVEYFKNHLNPFYSSSTVLYIASITGMRLSEVLALTWEDIDFEKLIIHTHRTWDYRNKKENQDFLPMKTDSSNRFIIIDEVNAQILKQFQCKQNQILQNLNVQPPYNLVCWNIKNGIPNISSIQRSLKAALSACDIKENLSIHGLRHTHASILLYQGIDIMTVAKRLGHSSTLITQNVYAHIIKELEVRDSEKIRNIFQEI</sequence>
<dbReference type="AlphaFoldDB" id="A0A6L2ZXN8"/>
<keyword evidence="3 5" id="KW-0238">DNA-binding</keyword>
<organism evidence="8 9">
    <name type="scientific">Lactococcus garvieae</name>
    <dbReference type="NCBI Taxonomy" id="1363"/>
    <lineage>
        <taxon>Bacteria</taxon>
        <taxon>Bacillati</taxon>
        <taxon>Bacillota</taxon>
        <taxon>Bacilli</taxon>
        <taxon>Lactobacillales</taxon>
        <taxon>Streptococcaceae</taxon>
        <taxon>Lactococcus</taxon>
    </lineage>
</organism>
<dbReference type="GO" id="GO:0015074">
    <property type="term" value="P:DNA integration"/>
    <property type="evidence" value="ECO:0007669"/>
    <property type="project" value="UniProtKB-KW"/>
</dbReference>
<keyword evidence="4" id="KW-0233">DNA recombination</keyword>
<protein>
    <submittedName>
        <fullName evidence="8">Site-specific integrase</fullName>
    </submittedName>
</protein>
<dbReference type="PANTHER" id="PTHR30349:SF64">
    <property type="entry name" value="PROPHAGE INTEGRASE INTD-RELATED"/>
    <property type="match status" value="1"/>
</dbReference>
<proteinExistence type="inferred from homology"/>
<dbReference type="InterPro" id="IPR011010">
    <property type="entry name" value="DNA_brk_join_enz"/>
</dbReference>
<dbReference type="InterPro" id="IPR004107">
    <property type="entry name" value="Integrase_SAM-like_N"/>
</dbReference>
<dbReference type="EMBL" id="BLXU01000009">
    <property type="protein sequence ID" value="GFO52260.1"/>
    <property type="molecule type" value="Genomic_DNA"/>
</dbReference>
<keyword evidence="2" id="KW-0229">DNA integration</keyword>
<dbReference type="GO" id="GO:0003677">
    <property type="term" value="F:DNA binding"/>
    <property type="evidence" value="ECO:0007669"/>
    <property type="project" value="UniProtKB-UniRule"/>
</dbReference>
<evidence type="ECO:0000313" key="9">
    <source>
        <dbReference type="Proteomes" id="UP000504756"/>
    </source>
</evidence>
<dbReference type="Gene3D" id="1.10.150.130">
    <property type="match status" value="1"/>
</dbReference>
<dbReference type="PANTHER" id="PTHR30349">
    <property type="entry name" value="PHAGE INTEGRASE-RELATED"/>
    <property type="match status" value="1"/>
</dbReference>
<accession>A0A6L2ZXN8</accession>
<evidence type="ECO:0000259" key="7">
    <source>
        <dbReference type="PROSITE" id="PS51900"/>
    </source>
</evidence>
<comment type="similarity">
    <text evidence="1">Belongs to the 'phage' integrase family.</text>
</comment>
<dbReference type="CDD" id="cd01189">
    <property type="entry name" value="INT_ICEBs1_C_like"/>
    <property type="match status" value="1"/>
</dbReference>
<dbReference type="InterPro" id="IPR010998">
    <property type="entry name" value="Integrase_recombinase_N"/>
</dbReference>
<reference evidence="8 9" key="1">
    <citation type="submission" date="2020-06" db="EMBL/GenBank/DDBJ databases">
        <title>Draft genome sequence of Lactic acid bacteria from Okinawan-style tofu.</title>
        <authorList>
            <person name="Takara I."/>
            <person name="Ikematsu S."/>
        </authorList>
    </citation>
    <scope>NUCLEOTIDE SEQUENCE [LARGE SCALE GENOMIC DNA]</scope>
    <source>
        <strain evidence="9">lg38</strain>
    </source>
</reference>
<dbReference type="RefSeq" id="WP_176490476.1">
    <property type="nucleotide sequence ID" value="NZ_BLXU01000009.1"/>
</dbReference>
<dbReference type="InterPro" id="IPR050090">
    <property type="entry name" value="Tyrosine_recombinase_XerCD"/>
</dbReference>
<dbReference type="Pfam" id="PF00589">
    <property type="entry name" value="Phage_integrase"/>
    <property type="match status" value="1"/>
</dbReference>
<dbReference type="InterPro" id="IPR002104">
    <property type="entry name" value="Integrase_catalytic"/>
</dbReference>
<name>A0A6L2ZXN8_9LACT</name>
<evidence type="ECO:0000256" key="2">
    <source>
        <dbReference type="ARBA" id="ARBA00022908"/>
    </source>
</evidence>
<comment type="caution">
    <text evidence="8">The sequence shown here is derived from an EMBL/GenBank/DDBJ whole genome shotgun (WGS) entry which is preliminary data.</text>
</comment>
<evidence type="ECO:0000256" key="5">
    <source>
        <dbReference type="PROSITE-ProRule" id="PRU01248"/>
    </source>
</evidence>
<dbReference type="SUPFAM" id="SSF56349">
    <property type="entry name" value="DNA breaking-rejoining enzymes"/>
    <property type="match status" value="1"/>
</dbReference>
<evidence type="ECO:0000256" key="3">
    <source>
        <dbReference type="ARBA" id="ARBA00023125"/>
    </source>
</evidence>
<dbReference type="Pfam" id="PF14657">
    <property type="entry name" value="Arm-DNA-bind_4"/>
    <property type="match status" value="1"/>
</dbReference>
<dbReference type="Gene3D" id="1.10.443.10">
    <property type="entry name" value="Intergrase catalytic core"/>
    <property type="match status" value="1"/>
</dbReference>
<evidence type="ECO:0000256" key="4">
    <source>
        <dbReference type="ARBA" id="ARBA00023172"/>
    </source>
</evidence>
<evidence type="ECO:0000259" key="6">
    <source>
        <dbReference type="PROSITE" id="PS51898"/>
    </source>
</evidence>